<feature type="compositionally biased region" description="Basic and acidic residues" evidence="2">
    <location>
        <begin position="1140"/>
        <end position="1149"/>
    </location>
</feature>
<evidence type="ECO:0000256" key="1">
    <source>
        <dbReference type="PROSITE-ProRule" id="PRU00259"/>
    </source>
</evidence>
<evidence type="ECO:0000256" key="2">
    <source>
        <dbReference type="SAM" id="MobiDB-lite"/>
    </source>
</evidence>
<gene>
    <name evidence="3" type="ORF">BLNAU_1715</name>
</gene>
<dbReference type="Pfam" id="PF00514">
    <property type="entry name" value="Arm"/>
    <property type="match status" value="1"/>
</dbReference>
<evidence type="ECO:0000313" key="3">
    <source>
        <dbReference type="EMBL" id="KAK2963182.1"/>
    </source>
</evidence>
<dbReference type="PROSITE" id="PS50176">
    <property type="entry name" value="ARM_REPEAT"/>
    <property type="match status" value="1"/>
</dbReference>
<feature type="region of interest" description="Disordered" evidence="2">
    <location>
        <begin position="150"/>
        <end position="217"/>
    </location>
</feature>
<feature type="region of interest" description="Disordered" evidence="2">
    <location>
        <begin position="547"/>
        <end position="631"/>
    </location>
</feature>
<feature type="compositionally biased region" description="Polar residues" evidence="2">
    <location>
        <begin position="302"/>
        <end position="312"/>
    </location>
</feature>
<evidence type="ECO:0000313" key="4">
    <source>
        <dbReference type="Proteomes" id="UP001281761"/>
    </source>
</evidence>
<feature type="compositionally biased region" description="Polar residues" evidence="2">
    <location>
        <begin position="192"/>
        <end position="217"/>
    </location>
</feature>
<dbReference type="PANTHER" id="PTHR46241">
    <property type="entry name" value="ARMADILLO REPEAT-CONTAINING PROTEIN 4 ARMC4"/>
    <property type="match status" value="1"/>
</dbReference>
<dbReference type="InterPro" id="IPR000225">
    <property type="entry name" value="Armadillo"/>
</dbReference>
<feature type="compositionally biased region" description="Basic and acidic residues" evidence="2">
    <location>
        <begin position="313"/>
        <end position="334"/>
    </location>
</feature>
<keyword evidence="4" id="KW-1185">Reference proteome</keyword>
<dbReference type="SUPFAM" id="SSF48371">
    <property type="entry name" value="ARM repeat"/>
    <property type="match status" value="2"/>
</dbReference>
<feature type="compositionally biased region" description="Polar residues" evidence="2">
    <location>
        <begin position="15"/>
        <end position="25"/>
    </location>
</feature>
<feature type="compositionally biased region" description="Basic residues" evidence="2">
    <location>
        <begin position="1114"/>
        <end position="1124"/>
    </location>
</feature>
<reference evidence="3 4" key="1">
    <citation type="journal article" date="2022" name="bioRxiv">
        <title>Genomics of Preaxostyla Flagellates Illuminates Evolutionary Transitions and the Path Towards Mitochondrial Loss.</title>
        <authorList>
            <person name="Novak L.V.F."/>
            <person name="Treitli S.C."/>
            <person name="Pyrih J."/>
            <person name="Halakuc P."/>
            <person name="Pipaliya S.V."/>
            <person name="Vacek V."/>
            <person name="Brzon O."/>
            <person name="Soukal P."/>
            <person name="Eme L."/>
            <person name="Dacks J.B."/>
            <person name="Karnkowska A."/>
            <person name="Elias M."/>
            <person name="Hampl V."/>
        </authorList>
    </citation>
    <scope>NUCLEOTIDE SEQUENCE [LARGE SCALE GENOMIC DNA]</scope>
    <source>
        <strain evidence="3">NAU3</strain>
        <tissue evidence="3">Gut</tissue>
    </source>
</reference>
<dbReference type="EMBL" id="JARBJD010000007">
    <property type="protein sequence ID" value="KAK2963182.1"/>
    <property type="molecule type" value="Genomic_DNA"/>
</dbReference>
<feature type="region of interest" description="Disordered" evidence="2">
    <location>
        <begin position="1101"/>
        <end position="1169"/>
    </location>
</feature>
<feature type="compositionally biased region" description="Low complexity" evidence="2">
    <location>
        <begin position="600"/>
        <end position="616"/>
    </location>
</feature>
<dbReference type="PANTHER" id="PTHR46241:SF1">
    <property type="entry name" value="OUTER DYNEIN ARM-DOCKING COMPLEX SUBUNIT 2"/>
    <property type="match status" value="1"/>
</dbReference>
<dbReference type="SMART" id="SM00185">
    <property type="entry name" value="ARM"/>
    <property type="match status" value="10"/>
</dbReference>
<dbReference type="Proteomes" id="UP001281761">
    <property type="component" value="Unassembled WGS sequence"/>
</dbReference>
<feature type="region of interest" description="Disordered" evidence="2">
    <location>
        <begin position="302"/>
        <end position="356"/>
    </location>
</feature>
<sequence length="1169" mass="128155">MSSTARPKSSSKSTVPLNRTNSYRSKSPKPQPIKQESQLNTDLIFQELDYLNAFKAHVEGPICTTLAWVPEFRPKPNQIPANEHLIGCLKIVTLEGVTFFCAGTPRGYISLNSIEEVRAIQSESDETTFSTITSLILHKSGAAIQRANSQTDPIDIPSFSHLPDRRSTQSPPLTTAREKNGLLLSAKGKPSTRGSATGRSFSSTRASQTGRNQTFRKSTNTVNIRRSAHDEIEFFQIHNQTANKEGLDRRAMATHRPSEDRLAWGNLKAQNEANKNTLTETSKPLKSERNKWLNDLDKYRMRNSTQMDPSATRTRDASELGRTLSKEFDPADDKAESDDEGHDELNLRRNTKNISEGHNPDYGRIFKAISVIGEGNIGVVNVAVSSILECDLTQPRNQLAIRDCGGIPLLAKYLSAPDDKLRCSVGTVFSLIAVNPFIQVAMYDMKQTKVLVDTVCQDLSPAVQAVGLDATAKLMDYTRNRTVVREAGGIKVAVMALKRAESKEIVASAAKFLHMAFKSKNCRVEGRQLGALSLLLNHLRHFVNARTLKQTGRSTPASVNQQTSRERESAHKSKMGAAQTPSKPAKGSAKTVGRPTPKNKAGTASAVKSTTTAAAADGNLPPPPKEPTGQSNAEIQQFNTHVQNYSVQQVNLECLAAVTSLTGALAYLSLDAANRQELLDKHTLLEMLRLLKHSKDTTLLTLAVRCIGGCCAGLQAAQHLFFDLQGIQLIRNLLSNREPTLLTAICDAIREISAYREAALFVITNLMQQIIDMLKSSDIRLQIHAAGAIETLARFSEGKKTIREKGGLLYMIRLLTVMNDKLLVNVCNTLALCASEQDSIEIIAKSDGLRLLWSLFKSDNNSVITAAAFALTLLVADKQNATYVGSNYVGALAQVVELLTINDNGVRAAACAVISKIGLIDQNLHILVEVGVMPLLASLASTKNPLLRRHLSDAISSCCRTPDTARLMGKLEGVLPCLLFFKEKDKDILRSAASAIRALSFDASNCLLLRQANCVAILTELLLSEDATTQNHAADAISNIRRTYLHFKELQAQRNEEGVTSDMLNAVTITQQLTTIARPTQFPESITQTIQEVHERNIELSPSTFDQEEAFSFSKRKTRKRKPAPNKPRYQQNEEDDAEKNDSESKGSEINEESAPVEQNSDDSGGVPA</sequence>
<dbReference type="InterPro" id="IPR011989">
    <property type="entry name" value="ARM-like"/>
</dbReference>
<feature type="region of interest" description="Disordered" evidence="2">
    <location>
        <begin position="1"/>
        <end position="36"/>
    </location>
</feature>
<name>A0ABQ9YHE9_9EUKA</name>
<protein>
    <submittedName>
        <fullName evidence="3">Armadillo-type protein</fullName>
    </submittedName>
</protein>
<feature type="compositionally biased region" description="Polar residues" evidence="2">
    <location>
        <begin position="547"/>
        <end position="563"/>
    </location>
</feature>
<accession>A0ABQ9YHE9</accession>
<feature type="repeat" description="ARM" evidence="1">
    <location>
        <begin position="765"/>
        <end position="807"/>
    </location>
</feature>
<proteinExistence type="predicted"/>
<dbReference type="Gene3D" id="1.25.10.10">
    <property type="entry name" value="Leucine-rich Repeat Variant"/>
    <property type="match status" value="4"/>
</dbReference>
<organism evidence="3 4">
    <name type="scientific">Blattamonas nauphoetae</name>
    <dbReference type="NCBI Taxonomy" id="2049346"/>
    <lineage>
        <taxon>Eukaryota</taxon>
        <taxon>Metamonada</taxon>
        <taxon>Preaxostyla</taxon>
        <taxon>Oxymonadida</taxon>
        <taxon>Blattamonas</taxon>
    </lineage>
</organism>
<comment type="caution">
    <text evidence="3">The sequence shown here is derived from an EMBL/GenBank/DDBJ whole genome shotgun (WGS) entry which is preliminary data.</text>
</comment>
<feature type="compositionally biased region" description="Low complexity" evidence="2">
    <location>
        <begin position="1"/>
        <end position="14"/>
    </location>
</feature>
<dbReference type="InterPro" id="IPR016024">
    <property type="entry name" value="ARM-type_fold"/>
</dbReference>